<accession>A0A7K0CAQ0</accession>
<reference evidence="3 4" key="1">
    <citation type="submission" date="2019-10" db="EMBL/GenBank/DDBJ databases">
        <title>Streptomyces smaragdinus sp. nov. and Streptomyces fabii sp. nov., isolated from the gut of fungus growing-termite Macrotermes natalensis.</title>
        <authorList>
            <person name="Schwitalla J."/>
            <person name="Benndorf R."/>
            <person name="Martin K."/>
            <person name="De Beer W."/>
            <person name="Kaster A.-K."/>
            <person name="Vollmers J."/>
            <person name="Poulsen M."/>
            <person name="Beemelmanns C."/>
        </authorList>
    </citation>
    <scope>NUCLEOTIDE SEQUENCE [LARGE SCALE GENOMIC DNA]</scope>
    <source>
        <strain evidence="3 4">RB5</strain>
    </source>
</reference>
<dbReference type="EMBL" id="WEGJ01000001">
    <property type="protein sequence ID" value="MQY10476.1"/>
    <property type="molecule type" value="Genomic_DNA"/>
</dbReference>
<keyword evidence="2" id="KW-0472">Membrane</keyword>
<dbReference type="OrthoDB" id="3328426at2"/>
<gene>
    <name evidence="3" type="ORF">SRB5_05840</name>
</gene>
<feature type="region of interest" description="Disordered" evidence="1">
    <location>
        <begin position="1"/>
        <end position="86"/>
    </location>
</feature>
<evidence type="ECO:0000313" key="3">
    <source>
        <dbReference type="EMBL" id="MQY10476.1"/>
    </source>
</evidence>
<feature type="compositionally biased region" description="Basic and acidic residues" evidence="1">
    <location>
        <begin position="1"/>
        <end position="20"/>
    </location>
</feature>
<evidence type="ECO:0000313" key="4">
    <source>
        <dbReference type="Proteomes" id="UP000466345"/>
    </source>
</evidence>
<keyword evidence="4" id="KW-1185">Reference proteome</keyword>
<feature type="transmembrane region" description="Helical" evidence="2">
    <location>
        <begin position="136"/>
        <end position="155"/>
    </location>
</feature>
<name>A0A7K0CAQ0_9ACTN</name>
<dbReference type="RefSeq" id="WP_153449747.1">
    <property type="nucleotide sequence ID" value="NZ_WEGJ01000001.1"/>
</dbReference>
<dbReference type="AlphaFoldDB" id="A0A7K0CAQ0"/>
<proteinExistence type="predicted"/>
<dbReference type="Proteomes" id="UP000466345">
    <property type="component" value="Unassembled WGS sequence"/>
</dbReference>
<comment type="caution">
    <text evidence="3">The sequence shown here is derived from an EMBL/GenBank/DDBJ whole genome shotgun (WGS) entry which is preliminary data.</text>
</comment>
<keyword evidence="2" id="KW-1133">Transmembrane helix</keyword>
<sequence>MTDPEDRRPEESTRRLRKQDAAPPAPEEPDYSATRLDWGGPPAPTPWLEVTPPYSSSTGLTPPDTVREPVPEAAHPATTVRRRPPATAPTARFATGDHVLHFGPGVPPNTGTVSAVWHGLLTPEPPPRRRPAWRGYLLAGFVLLCSLAYAVWQWLGTGLDVKGVTVTTAPAGPACDGTADIVATVRTNGRGGSVTYRWERSDGTGSGVLTEHFGRGQEEARIHLLWKFRGEGTVAARAELVVTSPGRTAAATEFTYSCP</sequence>
<keyword evidence="2" id="KW-0812">Transmembrane</keyword>
<evidence type="ECO:0000256" key="1">
    <source>
        <dbReference type="SAM" id="MobiDB-lite"/>
    </source>
</evidence>
<protein>
    <submittedName>
        <fullName evidence="3">Uncharacterized protein</fullName>
    </submittedName>
</protein>
<evidence type="ECO:0000256" key="2">
    <source>
        <dbReference type="SAM" id="Phobius"/>
    </source>
</evidence>
<organism evidence="3 4">
    <name type="scientific">Streptomyces smaragdinus</name>
    <dbReference type="NCBI Taxonomy" id="2585196"/>
    <lineage>
        <taxon>Bacteria</taxon>
        <taxon>Bacillati</taxon>
        <taxon>Actinomycetota</taxon>
        <taxon>Actinomycetes</taxon>
        <taxon>Kitasatosporales</taxon>
        <taxon>Streptomycetaceae</taxon>
        <taxon>Streptomyces</taxon>
    </lineage>
</organism>